<gene>
    <name evidence="1" type="ORF">BQ4739_LOCUS7459</name>
</gene>
<reference evidence="1 2" key="1">
    <citation type="submission" date="2016-10" db="EMBL/GenBank/DDBJ databases">
        <authorList>
            <person name="Cai Z."/>
        </authorList>
    </citation>
    <scope>NUCLEOTIDE SEQUENCE [LARGE SCALE GENOMIC DNA]</scope>
</reference>
<evidence type="ECO:0000313" key="2">
    <source>
        <dbReference type="Proteomes" id="UP000256970"/>
    </source>
</evidence>
<organism evidence="1 2">
    <name type="scientific">Tetradesmus obliquus</name>
    <name type="common">Green alga</name>
    <name type="synonym">Acutodesmus obliquus</name>
    <dbReference type="NCBI Taxonomy" id="3088"/>
    <lineage>
        <taxon>Eukaryota</taxon>
        <taxon>Viridiplantae</taxon>
        <taxon>Chlorophyta</taxon>
        <taxon>core chlorophytes</taxon>
        <taxon>Chlorophyceae</taxon>
        <taxon>CS clade</taxon>
        <taxon>Sphaeropleales</taxon>
        <taxon>Scenedesmaceae</taxon>
        <taxon>Tetradesmus</taxon>
    </lineage>
</organism>
<sequence>MPFFRSDSKKAPSEPHTTSSSFYPNVDPLQDSALGPGSSAHAGWGHTASHADTAAAYPHVPNLAEPSAPPLPNSEFEQYGIINERHLYPKAHQQQPAAGNGRPAQALVATPKIEAQPWVKDLWKHLAAKTVGVARVDLRRPTFPWPEDYDAGNILFRRGGSRPEARRGRGRPRKEQPPLVGYVADYDGSYYPQQQQPAYGYPAVGQQQQRQQPYRQQPTGARLKVMRCVQLKAPDSKRPLLDFGLGVGVDLDRQELHGVARLKVADLVSLKLLPQPLLKLGGAWPLPGTSGMALRLKYEVPLMHLGEFWQPPARLMVRLDNDVGTGVHLTPTGVEFDERRLTLGKSTEVRAGATLRFPRTLPIDRDDPDAFKLQVHRLSLKTLW</sequence>
<keyword evidence="2" id="KW-1185">Reference proteome</keyword>
<name>A0A383VQ59_TETOB</name>
<proteinExistence type="predicted"/>
<protein>
    <submittedName>
        <fullName evidence="1">Uncharacterized protein</fullName>
    </submittedName>
</protein>
<dbReference type="EMBL" id="FNXT01000767">
    <property type="protein sequence ID" value="SZX67033.1"/>
    <property type="molecule type" value="Genomic_DNA"/>
</dbReference>
<accession>A0A383VQ59</accession>
<evidence type="ECO:0000313" key="1">
    <source>
        <dbReference type="EMBL" id="SZX67033.1"/>
    </source>
</evidence>
<dbReference type="AlphaFoldDB" id="A0A383VQ59"/>
<dbReference type="Proteomes" id="UP000256970">
    <property type="component" value="Unassembled WGS sequence"/>
</dbReference>